<comment type="caution">
    <text evidence="2">The sequence shown here is derived from an EMBL/GenBank/DDBJ whole genome shotgun (WGS) entry which is preliminary data.</text>
</comment>
<dbReference type="RefSeq" id="WP_358638808.1">
    <property type="nucleotide sequence ID" value="NZ_JBFACG010000039.1"/>
</dbReference>
<dbReference type="EMBL" id="JBJDQH010000011">
    <property type="protein sequence ID" value="MFK4269542.1"/>
    <property type="molecule type" value="Genomic_DNA"/>
</dbReference>
<protein>
    <submittedName>
        <fullName evidence="2">Uncharacterized protein</fullName>
    </submittedName>
</protein>
<evidence type="ECO:0000313" key="3">
    <source>
        <dbReference type="Proteomes" id="UP001620295"/>
    </source>
</evidence>
<feature type="compositionally biased region" description="Polar residues" evidence="1">
    <location>
        <begin position="38"/>
        <end position="49"/>
    </location>
</feature>
<dbReference type="Proteomes" id="UP001620295">
    <property type="component" value="Unassembled WGS sequence"/>
</dbReference>
<name>A0ABW8LUD8_9ACTN</name>
<evidence type="ECO:0000313" key="2">
    <source>
        <dbReference type="EMBL" id="MFK4269542.1"/>
    </source>
</evidence>
<evidence type="ECO:0000256" key="1">
    <source>
        <dbReference type="SAM" id="MobiDB-lite"/>
    </source>
</evidence>
<keyword evidence="3" id="KW-1185">Reference proteome</keyword>
<organism evidence="2 3">
    <name type="scientific">Streptomyces milbemycinicus</name>
    <dbReference type="NCBI Taxonomy" id="476552"/>
    <lineage>
        <taxon>Bacteria</taxon>
        <taxon>Bacillati</taxon>
        <taxon>Actinomycetota</taxon>
        <taxon>Actinomycetes</taxon>
        <taxon>Kitasatosporales</taxon>
        <taxon>Streptomycetaceae</taxon>
        <taxon>Streptomyces</taxon>
    </lineage>
</organism>
<feature type="region of interest" description="Disordered" evidence="1">
    <location>
        <begin position="1"/>
        <end position="56"/>
    </location>
</feature>
<reference evidence="2 3" key="1">
    <citation type="submission" date="2024-11" db="EMBL/GenBank/DDBJ databases">
        <title>The Natural Products Discovery Center: Release of the First 8490 Sequenced Strains for Exploring Actinobacteria Biosynthetic Diversity.</title>
        <authorList>
            <person name="Kalkreuter E."/>
            <person name="Kautsar S.A."/>
            <person name="Yang D."/>
            <person name="Bader C.D."/>
            <person name="Teijaro C.N."/>
            <person name="Fluegel L."/>
            <person name="Davis C.M."/>
            <person name="Simpson J.R."/>
            <person name="Lauterbach L."/>
            <person name="Steele A.D."/>
            <person name="Gui C."/>
            <person name="Meng S."/>
            <person name="Li G."/>
            <person name="Viehrig K."/>
            <person name="Ye F."/>
            <person name="Su P."/>
            <person name="Kiefer A.F."/>
            <person name="Nichols A."/>
            <person name="Cepeda A.J."/>
            <person name="Yan W."/>
            <person name="Fan B."/>
            <person name="Jiang Y."/>
            <person name="Adhikari A."/>
            <person name="Zheng C.-J."/>
            <person name="Schuster L."/>
            <person name="Cowan T.M."/>
            <person name="Smanski M.J."/>
            <person name="Chevrette M.G."/>
            <person name="De Carvalho L.P.S."/>
            <person name="Shen B."/>
        </authorList>
    </citation>
    <scope>NUCLEOTIDE SEQUENCE [LARGE SCALE GENOMIC DNA]</scope>
    <source>
        <strain evidence="2 3">NPDC020863</strain>
    </source>
</reference>
<proteinExistence type="predicted"/>
<sequence>MSCCASARERTDEKNNAWTAPPEAQEMLLQGWKPGAETQAQREGSSPANGTVPDSEAIVRIPARMIPMVREACDAVEGAQLR</sequence>
<gene>
    <name evidence="2" type="ORF">ACI2L5_32085</name>
</gene>
<accession>A0ABW8LUD8</accession>